<reference evidence="7 8" key="1">
    <citation type="journal article" date="2015" name="Proc. Natl. Acad. Sci. U.S.A.">
        <title>The resurrection genome of Boea hygrometrica: A blueprint for survival of dehydration.</title>
        <authorList>
            <person name="Xiao L."/>
            <person name="Yang G."/>
            <person name="Zhang L."/>
            <person name="Yang X."/>
            <person name="Zhao S."/>
            <person name="Ji Z."/>
            <person name="Zhou Q."/>
            <person name="Hu M."/>
            <person name="Wang Y."/>
            <person name="Chen M."/>
            <person name="Xu Y."/>
            <person name="Jin H."/>
            <person name="Xiao X."/>
            <person name="Hu G."/>
            <person name="Bao F."/>
            <person name="Hu Y."/>
            <person name="Wan P."/>
            <person name="Li L."/>
            <person name="Deng X."/>
            <person name="Kuang T."/>
            <person name="Xiang C."/>
            <person name="Zhu J.K."/>
            <person name="Oliver M.J."/>
            <person name="He Y."/>
        </authorList>
    </citation>
    <scope>NUCLEOTIDE SEQUENCE [LARGE SCALE GENOMIC DNA]</scope>
    <source>
        <strain evidence="8">cv. XS01</strain>
    </source>
</reference>
<feature type="domain" description="RING-CH-type" evidence="6">
    <location>
        <begin position="68"/>
        <end position="128"/>
    </location>
</feature>
<accession>A0A2Z7DFE3</accession>
<dbReference type="InterPro" id="IPR033275">
    <property type="entry name" value="MARCH-like"/>
</dbReference>
<dbReference type="OrthoDB" id="264354at2759"/>
<keyword evidence="5" id="KW-0812">Transmembrane</keyword>
<evidence type="ECO:0000313" key="7">
    <source>
        <dbReference type="EMBL" id="KZV56134.1"/>
    </source>
</evidence>
<dbReference type="FunFam" id="3.30.40.10:FF:000146">
    <property type="entry name" value="RING/FYVE/PHD zinc finger protein"/>
    <property type="match status" value="1"/>
</dbReference>
<organism evidence="7 8">
    <name type="scientific">Dorcoceras hygrometricum</name>
    <dbReference type="NCBI Taxonomy" id="472368"/>
    <lineage>
        <taxon>Eukaryota</taxon>
        <taxon>Viridiplantae</taxon>
        <taxon>Streptophyta</taxon>
        <taxon>Embryophyta</taxon>
        <taxon>Tracheophyta</taxon>
        <taxon>Spermatophyta</taxon>
        <taxon>Magnoliopsida</taxon>
        <taxon>eudicotyledons</taxon>
        <taxon>Gunneridae</taxon>
        <taxon>Pentapetalae</taxon>
        <taxon>asterids</taxon>
        <taxon>lamiids</taxon>
        <taxon>Lamiales</taxon>
        <taxon>Gesneriaceae</taxon>
        <taxon>Didymocarpoideae</taxon>
        <taxon>Trichosporeae</taxon>
        <taxon>Loxocarpinae</taxon>
        <taxon>Dorcoceras</taxon>
    </lineage>
</organism>
<dbReference type="PANTHER" id="PTHR23012">
    <property type="entry name" value="RING/FYVE/PHD ZINC FINGER DOMAIN-CONTAINING"/>
    <property type="match status" value="1"/>
</dbReference>
<keyword evidence="5" id="KW-1133">Transmembrane helix</keyword>
<dbReference type="PROSITE" id="PS51292">
    <property type="entry name" value="ZF_RING_CH"/>
    <property type="match status" value="1"/>
</dbReference>
<dbReference type="InterPro" id="IPR013083">
    <property type="entry name" value="Znf_RING/FYVE/PHD"/>
</dbReference>
<keyword evidence="1" id="KW-0479">Metal-binding</keyword>
<dbReference type="GO" id="GO:0004842">
    <property type="term" value="F:ubiquitin-protein transferase activity"/>
    <property type="evidence" value="ECO:0007669"/>
    <property type="project" value="TreeGrafter"/>
</dbReference>
<dbReference type="GO" id="GO:0016567">
    <property type="term" value="P:protein ubiquitination"/>
    <property type="evidence" value="ECO:0007669"/>
    <property type="project" value="TreeGrafter"/>
</dbReference>
<evidence type="ECO:0000256" key="4">
    <source>
        <dbReference type="SAM" id="MobiDB-lite"/>
    </source>
</evidence>
<dbReference type="GO" id="GO:0016020">
    <property type="term" value="C:membrane"/>
    <property type="evidence" value="ECO:0007669"/>
    <property type="project" value="TreeGrafter"/>
</dbReference>
<feature type="transmembrane region" description="Helical" evidence="5">
    <location>
        <begin position="220"/>
        <end position="245"/>
    </location>
</feature>
<dbReference type="Gene3D" id="3.30.40.10">
    <property type="entry name" value="Zinc/RING finger domain, C3HC4 (zinc finger)"/>
    <property type="match status" value="1"/>
</dbReference>
<feature type="region of interest" description="Disordered" evidence="4">
    <location>
        <begin position="19"/>
        <end position="47"/>
    </location>
</feature>
<dbReference type="InterPro" id="IPR022143">
    <property type="entry name" value="DUF3675"/>
</dbReference>
<dbReference type="InterPro" id="IPR011016">
    <property type="entry name" value="Znf_RING-CH"/>
</dbReference>
<dbReference type="PANTHER" id="PTHR23012:SF175">
    <property type="entry name" value="RING_FYVE_PHD ZINC FINGER SUPERFAMILY PROTEIN"/>
    <property type="match status" value="1"/>
</dbReference>
<dbReference type="GO" id="GO:0008270">
    <property type="term" value="F:zinc ion binding"/>
    <property type="evidence" value="ECO:0007669"/>
    <property type="project" value="UniProtKB-KW"/>
</dbReference>
<keyword evidence="8" id="KW-1185">Reference proteome</keyword>
<protein>
    <recommendedName>
        <fullName evidence="6">RING-CH-type domain-containing protein</fullName>
    </recommendedName>
</protein>
<evidence type="ECO:0000256" key="1">
    <source>
        <dbReference type="ARBA" id="ARBA00022723"/>
    </source>
</evidence>
<dbReference type="EMBL" id="KQ988342">
    <property type="protein sequence ID" value="KZV56134.1"/>
    <property type="molecule type" value="Genomic_DNA"/>
</dbReference>
<keyword evidence="3" id="KW-0862">Zinc</keyword>
<evidence type="ECO:0000313" key="8">
    <source>
        <dbReference type="Proteomes" id="UP000250235"/>
    </source>
</evidence>
<dbReference type="Pfam" id="PF12906">
    <property type="entry name" value="RINGv"/>
    <property type="match status" value="1"/>
</dbReference>
<evidence type="ECO:0000256" key="5">
    <source>
        <dbReference type="SAM" id="Phobius"/>
    </source>
</evidence>
<dbReference type="Proteomes" id="UP000250235">
    <property type="component" value="Unassembled WGS sequence"/>
</dbReference>
<dbReference type="Pfam" id="PF12428">
    <property type="entry name" value="DUF3675"/>
    <property type="match status" value="1"/>
</dbReference>
<gene>
    <name evidence="7" type="ORF">F511_20408</name>
</gene>
<sequence>MGDHLVVNVDQLLKHAAAEPGQLPPQPLASIPSGKAPEAVAGSSSSTVGQLDSAMVVVVDNEEGDESVPLIGMGECRICQEEDSVRNMECPCACSGSLKYAHRKCVQHWCNEKGDIVCEICHQPYQPGYTAPPRPPPEETTIDIGGGFLLSGTPLDLHDPRFRVLTDAERRLFESDYEDYNDPNSSSAAFGRSAALILMALLLLQQALSLTDDGDTDGDAVTFFSLIILRAIGFLLPFYIMIWAISILQRRRQQQEAAALTAAQLAIVVQAAQSRGLLVASAAAPTVTPTANPQQERPPRNTA</sequence>
<keyword evidence="2" id="KW-0863">Zinc-finger</keyword>
<dbReference type="SUPFAM" id="SSF57850">
    <property type="entry name" value="RING/U-box"/>
    <property type="match status" value="1"/>
</dbReference>
<name>A0A2Z7DFE3_9LAMI</name>
<dbReference type="CDD" id="cd16495">
    <property type="entry name" value="RING_CH-C4HC3_MARCH"/>
    <property type="match status" value="1"/>
</dbReference>
<evidence type="ECO:0000256" key="3">
    <source>
        <dbReference type="ARBA" id="ARBA00022833"/>
    </source>
</evidence>
<feature type="transmembrane region" description="Helical" evidence="5">
    <location>
        <begin position="189"/>
        <end position="208"/>
    </location>
</feature>
<keyword evidence="5" id="KW-0472">Membrane</keyword>
<dbReference type="SMART" id="SM00744">
    <property type="entry name" value="RINGv"/>
    <property type="match status" value="1"/>
</dbReference>
<evidence type="ECO:0000256" key="2">
    <source>
        <dbReference type="ARBA" id="ARBA00022771"/>
    </source>
</evidence>
<evidence type="ECO:0000259" key="6">
    <source>
        <dbReference type="PROSITE" id="PS51292"/>
    </source>
</evidence>
<proteinExistence type="predicted"/>
<dbReference type="AlphaFoldDB" id="A0A2Z7DFE3"/>